<keyword evidence="3" id="KW-1185">Reference proteome</keyword>
<proteinExistence type="predicted"/>
<feature type="compositionally biased region" description="Low complexity" evidence="1">
    <location>
        <begin position="196"/>
        <end position="205"/>
    </location>
</feature>
<dbReference type="Proteomes" id="UP001054252">
    <property type="component" value="Unassembled WGS sequence"/>
</dbReference>
<dbReference type="PANTHER" id="PTHR33623">
    <property type="entry name" value="OS04G0572500 PROTEIN"/>
    <property type="match status" value="1"/>
</dbReference>
<organism evidence="2 3">
    <name type="scientific">Rubroshorea leprosula</name>
    <dbReference type="NCBI Taxonomy" id="152421"/>
    <lineage>
        <taxon>Eukaryota</taxon>
        <taxon>Viridiplantae</taxon>
        <taxon>Streptophyta</taxon>
        <taxon>Embryophyta</taxon>
        <taxon>Tracheophyta</taxon>
        <taxon>Spermatophyta</taxon>
        <taxon>Magnoliopsida</taxon>
        <taxon>eudicotyledons</taxon>
        <taxon>Gunneridae</taxon>
        <taxon>Pentapetalae</taxon>
        <taxon>rosids</taxon>
        <taxon>malvids</taxon>
        <taxon>Malvales</taxon>
        <taxon>Dipterocarpaceae</taxon>
        <taxon>Rubroshorea</taxon>
    </lineage>
</organism>
<evidence type="ECO:0000313" key="3">
    <source>
        <dbReference type="Proteomes" id="UP001054252"/>
    </source>
</evidence>
<gene>
    <name evidence="2" type="ORF">SLEP1_g8722</name>
</gene>
<feature type="compositionally biased region" description="Low complexity" evidence="1">
    <location>
        <begin position="168"/>
        <end position="187"/>
    </location>
</feature>
<sequence length="458" mass="51771">MFATEKTQLMLKDYLRLRDDLSSCSSGGFKSFPRRQCCTTVRFLLEMDLKTNNSGSAKQPLLKRSRYKSALQRASEAVLSAVKYLPFHSGKQLQSCSVPKSRARRGILPWSFSRKFLRRSLWKNSNRDDREIGRWRSLSELLQENNEASSDQNTAAVDATATTMITATRTSSNDSNSKSNGNNCSESAFTADILPSSSGNSESSGGTDGDEIKEESPAKEVSNRRGATAGGDSVNGTKQDWPNEEGNEQLSPVSVLDNPFDDEEENSSPFQRHLVQVEEGTKLLKLMQKTRRFESLAQLEPVDLEKRLASSELEDEWPRRRPISIDGDGKSISDESKKEKITDAGDLLKIFKYKTPSNKMKLKVESVLLDFFRERIVQGGTNGQGEFDEKETLKMAEEWVKGQSRELILEWEVKEGRKVYLKDMERNGMWRNLEEAREEVAAEMELEMLSSLVEELLI</sequence>
<evidence type="ECO:0008006" key="4">
    <source>
        <dbReference type="Google" id="ProtNLM"/>
    </source>
</evidence>
<name>A0AAV5I742_9ROSI</name>
<evidence type="ECO:0000313" key="2">
    <source>
        <dbReference type="EMBL" id="GKU95351.1"/>
    </source>
</evidence>
<dbReference type="PANTHER" id="PTHR33623:SF4">
    <property type="entry name" value="DUF4378 DOMAIN-CONTAINING PROTEIN"/>
    <property type="match status" value="1"/>
</dbReference>
<dbReference type="AlphaFoldDB" id="A0AAV5I742"/>
<dbReference type="EMBL" id="BPVZ01000009">
    <property type="protein sequence ID" value="GKU95351.1"/>
    <property type="molecule type" value="Genomic_DNA"/>
</dbReference>
<accession>A0AAV5I742</accession>
<comment type="caution">
    <text evidence="2">The sequence shown here is derived from an EMBL/GenBank/DDBJ whole genome shotgun (WGS) entry which is preliminary data.</text>
</comment>
<feature type="compositionally biased region" description="Basic and acidic residues" evidence="1">
    <location>
        <begin position="214"/>
        <end position="223"/>
    </location>
</feature>
<feature type="region of interest" description="Disordered" evidence="1">
    <location>
        <begin position="168"/>
        <end position="272"/>
    </location>
</feature>
<protein>
    <recommendedName>
        <fullName evidence="4">DUF4378 domain-containing protein</fullName>
    </recommendedName>
</protein>
<reference evidence="2 3" key="1">
    <citation type="journal article" date="2021" name="Commun. Biol.">
        <title>The genome of Shorea leprosula (Dipterocarpaceae) highlights the ecological relevance of drought in aseasonal tropical rainforests.</title>
        <authorList>
            <person name="Ng K.K.S."/>
            <person name="Kobayashi M.J."/>
            <person name="Fawcett J.A."/>
            <person name="Hatakeyama M."/>
            <person name="Paape T."/>
            <person name="Ng C.H."/>
            <person name="Ang C.C."/>
            <person name="Tnah L.H."/>
            <person name="Lee C.T."/>
            <person name="Nishiyama T."/>
            <person name="Sese J."/>
            <person name="O'Brien M.J."/>
            <person name="Copetti D."/>
            <person name="Mohd Noor M.I."/>
            <person name="Ong R.C."/>
            <person name="Putra M."/>
            <person name="Sireger I.Z."/>
            <person name="Indrioko S."/>
            <person name="Kosugi Y."/>
            <person name="Izuno A."/>
            <person name="Isagi Y."/>
            <person name="Lee S.L."/>
            <person name="Shimizu K.K."/>
        </authorList>
    </citation>
    <scope>NUCLEOTIDE SEQUENCE [LARGE SCALE GENOMIC DNA]</scope>
    <source>
        <strain evidence="2">214</strain>
    </source>
</reference>
<evidence type="ECO:0000256" key="1">
    <source>
        <dbReference type="SAM" id="MobiDB-lite"/>
    </source>
</evidence>